<accession>A0ABZ2CMX7</accession>
<evidence type="ECO:0000256" key="2">
    <source>
        <dbReference type="RuleBase" id="RU003616"/>
    </source>
</evidence>
<sequence length="140" mass="16890">MDIEKMRKWLEITNQYKKTDFWTRVIEEKYPDEAIEEKMYCPKYDIYQNEYYNFILVEIPGVNREDLSLHLISNTQLKVSGIMHPILTLEKEIKRERVYGAFERIINLPEATQVQLMHIQMNNGLLQISYPRHVEPIHFT</sequence>
<name>A0ABZ2CMX7_9BACI</name>
<dbReference type="SUPFAM" id="SSF49764">
    <property type="entry name" value="HSP20-like chaperones"/>
    <property type="match status" value="1"/>
</dbReference>
<evidence type="ECO:0000313" key="5">
    <source>
        <dbReference type="Proteomes" id="UP001357223"/>
    </source>
</evidence>
<dbReference type="PROSITE" id="PS01031">
    <property type="entry name" value="SHSP"/>
    <property type="match status" value="1"/>
</dbReference>
<protein>
    <submittedName>
        <fullName evidence="4">Hsp20/alpha crystallin family protein</fullName>
    </submittedName>
</protein>
<reference evidence="4 5" key="1">
    <citation type="submission" date="2023-10" db="EMBL/GenBank/DDBJ databases">
        <title>Niallia locisalis sp.nov. isolated from a salt pond sample.</title>
        <authorList>
            <person name="Li X.-J."/>
            <person name="Dong L."/>
        </authorList>
    </citation>
    <scope>NUCLEOTIDE SEQUENCE [LARGE SCALE GENOMIC DNA]</scope>
    <source>
        <strain evidence="4 5">DSM 29761</strain>
    </source>
</reference>
<evidence type="ECO:0000313" key="4">
    <source>
        <dbReference type="EMBL" id="WVX83965.1"/>
    </source>
</evidence>
<dbReference type="EMBL" id="CP137640">
    <property type="protein sequence ID" value="WVX83965.1"/>
    <property type="molecule type" value="Genomic_DNA"/>
</dbReference>
<dbReference type="RefSeq" id="WP_338452837.1">
    <property type="nucleotide sequence ID" value="NZ_CP137640.1"/>
</dbReference>
<comment type="similarity">
    <text evidence="1 2">Belongs to the small heat shock protein (HSP20) family.</text>
</comment>
<proteinExistence type="inferred from homology"/>
<organism evidence="4 5">
    <name type="scientific">Niallia oryzisoli</name>
    <dbReference type="NCBI Taxonomy" id="1737571"/>
    <lineage>
        <taxon>Bacteria</taxon>
        <taxon>Bacillati</taxon>
        <taxon>Bacillota</taxon>
        <taxon>Bacilli</taxon>
        <taxon>Bacillales</taxon>
        <taxon>Bacillaceae</taxon>
        <taxon>Niallia</taxon>
    </lineage>
</organism>
<feature type="domain" description="SHSP" evidence="3">
    <location>
        <begin position="35"/>
        <end position="140"/>
    </location>
</feature>
<gene>
    <name evidence="4" type="ORF">R4Z09_13820</name>
</gene>
<keyword evidence="5" id="KW-1185">Reference proteome</keyword>
<dbReference type="Gene3D" id="2.60.40.790">
    <property type="match status" value="1"/>
</dbReference>
<dbReference type="Proteomes" id="UP001357223">
    <property type="component" value="Chromosome"/>
</dbReference>
<dbReference type="Pfam" id="PF00011">
    <property type="entry name" value="HSP20"/>
    <property type="match status" value="1"/>
</dbReference>
<dbReference type="InterPro" id="IPR002068">
    <property type="entry name" value="A-crystallin/Hsp20_dom"/>
</dbReference>
<evidence type="ECO:0000259" key="3">
    <source>
        <dbReference type="PROSITE" id="PS01031"/>
    </source>
</evidence>
<dbReference type="InterPro" id="IPR008978">
    <property type="entry name" value="HSP20-like_chaperone"/>
</dbReference>
<evidence type="ECO:0000256" key="1">
    <source>
        <dbReference type="PROSITE-ProRule" id="PRU00285"/>
    </source>
</evidence>
<dbReference type="CDD" id="cd06464">
    <property type="entry name" value="ACD_sHsps-like"/>
    <property type="match status" value="1"/>
</dbReference>